<dbReference type="AlphaFoldDB" id="A0A1B9IB81"/>
<evidence type="ECO:0000313" key="4">
    <source>
        <dbReference type="EMBL" id="WWC67203.1"/>
    </source>
</evidence>
<reference evidence="3" key="3">
    <citation type="submission" date="2016-07" db="EMBL/GenBank/DDBJ databases">
        <title>Evolution of pathogenesis and genome organization in the Tremellales.</title>
        <authorList>
            <person name="Cuomo C."/>
            <person name="Litvintseva A."/>
            <person name="Heitman J."/>
            <person name="Chen Y."/>
            <person name="Sun S."/>
            <person name="Springer D."/>
            <person name="Dromer F."/>
            <person name="Young S."/>
            <person name="Zeng Q."/>
            <person name="Chapman S."/>
            <person name="Gujja S."/>
            <person name="Saif S."/>
            <person name="Birren B."/>
        </authorList>
    </citation>
    <scope>NUCLEOTIDE SEQUENCE</scope>
    <source>
        <strain evidence="3">CBS 10737</strain>
    </source>
</reference>
<dbReference type="EMBL" id="CP144519">
    <property type="protein sequence ID" value="WWC67203.1"/>
    <property type="molecule type" value="Genomic_DNA"/>
</dbReference>
<organism evidence="3">
    <name type="scientific">Kwoniella pini CBS 10737</name>
    <dbReference type="NCBI Taxonomy" id="1296096"/>
    <lineage>
        <taxon>Eukaryota</taxon>
        <taxon>Fungi</taxon>
        <taxon>Dikarya</taxon>
        <taxon>Basidiomycota</taxon>
        <taxon>Agaricomycotina</taxon>
        <taxon>Tremellomycetes</taxon>
        <taxon>Tremellales</taxon>
        <taxon>Cryptococcaceae</taxon>
        <taxon>Kwoniella</taxon>
    </lineage>
</organism>
<dbReference type="EMBL" id="KI894007">
    <property type="protein sequence ID" value="OCF52915.1"/>
    <property type="molecule type" value="Genomic_DNA"/>
</dbReference>
<dbReference type="GeneID" id="30168585"/>
<accession>A0A1B9IB81</accession>
<evidence type="ECO:0000313" key="5">
    <source>
        <dbReference type="Proteomes" id="UP000094020"/>
    </source>
</evidence>
<keyword evidence="2" id="KW-0812">Transmembrane</keyword>
<reference evidence="3" key="1">
    <citation type="submission" date="2013-07" db="EMBL/GenBank/DDBJ databases">
        <title>The Genome Sequence of Cryptococcus pinus CBS10737.</title>
        <authorList>
            <consortium name="The Broad Institute Genome Sequencing Platform"/>
            <person name="Cuomo C."/>
            <person name="Litvintseva A."/>
            <person name="Chen Y."/>
            <person name="Heitman J."/>
            <person name="Sun S."/>
            <person name="Springer D."/>
            <person name="Dromer F."/>
            <person name="Young S.K."/>
            <person name="Zeng Q."/>
            <person name="Gargeya S."/>
            <person name="Fitzgerald M."/>
            <person name="Abouelleil A."/>
            <person name="Alvarado L."/>
            <person name="Berlin A.M."/>
            <person name="Chapman S.B."/>
            <person name="Dewar J."/>
            <person name="Goldberg J."/>
            <person name="Griggs A."/>
            <person name="Gujja S."/>
            <person name="Hansen M."/>
            <person name="Howarth C."/>
            <person name="Imamovic A."/>
            <person name="Larimer J."/>
            <person name="McCowan C."/>
            <person name="Murphy C."/>
            <person name="Pearson M."/>
            <person name="Priest M."/>
            <person name="Roberts A."/>
            <person name="Saif S."/>
            <person name="Shea T."/>
            <person name="Sykes S."/>
            <person name="Wortman J."/>
            <person name="Nusbaum C."/>
            <person name="Birren B."/>
        </authorList>
    </citation>
    <scope>NUCLEOTIDE SEQUENCE [LARGE SCALE GENOMIC DNA]</scope>
    <source>
        <strain evidence="3">CBS 10737</strain>
    </source>
</reference>
<dbReference type="RefSeq" id="XP_019014134.1">
    <property type="nucleotide sequence ID" value="XM_019151996.1"/>
</dbReference>
<keyword evidence="5" id="KW-1185">Reference proteome</keyword>
<feature type="transmembrane region" description="Helical" evidence="2">
    <location>
        <begin position="42"/>
        <end position="60"/>
    </location>
</feature>
<feature type="compositionally biased region" description="Basic and acidic residues" evidence="1">
    <location>
        <begin position="327"/>
        <end position="365"/>
    </location>
</feature>
<reference evidence="4" key="2">
    <citation type="submission" date="2013-07" db="EMBL/GenBank/DDBJ databases">
        <authorList>
            <consortium name="The Broad Institute Genome Sequencing Platform"/>
            <person name="Cuomo C."/>
            <person name="Litvintseva A."/>
            <person name="Chen Y."/>
            <person name="Heitman J."/>
            <person name="Sun S."/>
            <person name="Springer D."/>
            <person name="Dromer F."/>
            <person name="Young S.K."/>
            <person name="Zeng Q."/>
            <person name="Gargeya S."/>
            <person name="Fitzgerald M."/>
            <person name="Abouelleil A."/>
            <person name="Alvarado L."/>
            <person name="Berlin A.M."/>
            <person name="Chapman S.B."/>
            <person name="Dewar J."/>
            <person name="Goldberg J."/>
            <person name="Griggs A."/>
            <person name="Gujja S."/>
            <person name="Hansen M."/>
            <person name="Howarth C."/>
            <person name="Imamovic A."/>
            <person name="Larimer J."/>
            <person name="McCowan C."/>
            <person name="Murphy C."/>
            <person name="Pearson M."/>
            <person name="Priest M."/>
            <person name="Roberts A."/>
            <person name="Saif S."/>
            <person name="Shea T."/>
            <person name="Sykes S."/>
            <person name="Wortman J."/>
            <person name="Nusbaum C."/>
            <person name="Birren B."/>
        </authorList>
    </citation>
    <scope>NUCLEOTIDE SEQUENCE</scope>
    <source>
        <strain evidence="4">CBS 10737</strain>
    </source>
</reference>
<dbReference type="KEGG" id="kpin:30168585"/>
<feature type="region of interest" description="Disordered" evidence="1">
    <location>
        <begin position="324"/>
        <end position="392"/>
    </location>
</feature>
<proteinExistence type="predicted"/>
<feature type="compositionally biased region" description="Basic residues" evidence="1">
    <location>
        <begin position="366"/>
        <end position="375"/>
    </location>
</feature>
<keyword evidence="2" id="KW-0472">Membrane</keyword>
<name>A0A1B9IB81_9TREE</name>
<feature type="transmembrane region" description="Helical" evidence="2">
    <location>
        <begin position="210"/>
        <end position="232"/>
    </location>
</feature>
<evidence type="ECO:0000256" key="1">
    <source>
        <dbReference type="SAM" id="MobiDB-lite"/>
    </source>
</evidence>
<gene>
    <name evidence="3" type="ORF">I206_00216</name>
    <name evidence="4" type="ORF">I206_101110</name>
</gene>
<dbReference type="OrthoDB" id="2576613at2759"/>
<dbReference type="STRING" id="1296096.A0A1B9IB81"/>
<sequence length="419" mass="47206">MARPVQGYSPPQQPIVPRVQPSVSSIPLVGSYTGASGVTPSILPGPFILLIILPLIPLLLFSLGARPPNTSNLPFSNSDIFTTGAFLTITMIIVICLGVYPEAGGAVWEFIKDGKNVQSEYLKKVKMLGGLVGDTPQHISNSHELGKMEWIWKWTFDEKYKRWIKIKVLAPVRQGHITPNHKGIHNLASKHLNTLRNTFPNYYSEYKPKLIHSLLFISFGIFISILLIGEILNSAYEKDLKNSSSSSSSDEIKSNSSSWVEREIRKRKKEKPEETLNRIKIENKKEIENYKKLNDSEKFEKFQKKREAEIEILKKELKKRKLPLIGLDEKKKKDKKSKKEEKKSKEEDDELEKKDKGKSRAEKVKRLLSGKKATKKSSSEDIGKAGPGWEIADPSLAQNTLAKSEMNAQQMAAKLKAGG</sequence>
<evidence type="ECO:0000313" key="3">
    <source>
        <dbReference type="EMBL" id="OCF52915.1"/>
    </source>
</evidence>
<reference evidence="4" key="4">
    <citation type="submission" date="2024-02" db="EMBL/GenBank/DDBJ databases">
        <title>Comparative genomics of Cryptococcus and Kwoniella reveals pathogenesis evolution and contrasting modes of karyotype evolution via chromosome fusion or intercentromeric recombination.</title>
        <authorList>
            <person name="Coelho M.A."/>
            <person name="David-Palma M."/>
            <person name="Shea T."/>
            <person name="Bowers K."/>
            <person name="McGinley-Smith S."/>
            <person name="Mohammad A.W."/>
            <person name="Gnirke A."/>
            <person name="Yurkov A.M."/>
            <person name="Nowrousian M."/>
            <person name="Sun S."/>
            <person name="Cuomo C.A."/>
            <person name="Heitman J."/>
        </authorList>
    </citation>
    <scope>NUCLEOTIDE SEQUENCE</scope>
    <source>
        <strain evidence="4">CBS 10737</strain>
    </source>
</reference>
<evidence type="ECO:0000256" key="2">
    <source>
        <dbReference type="SAM" id="Phobius"/>
    </source>
</evidence>
<feature type="transmembrane region" description="Helical" evidence="2">
    <location>
        <begin position="80"/>
        <end position="100"/>
    </location>
</feature>
<keyword evidence="2" id="KW-1133">Transmembrane helix</keyword>
<protein>
    <submittedName>
        <fullName evidence="3">Uncharacterized protein</fullName>
    </submittedName>
</protein>
<dbReference type="Proteomes" id="UP000094020">
    <property type="component" value="Chromosome 1"/>
</dbReference>